<accession>A0A9X0B9A1</accession>
<dbReference type="Proteomes" id="UP001147747">
    <property type="component" value="Unassembled WGS sequence"/>
</dbReference>
<gene>
    <name evidence="1" type="ORF">N7509_004653</name>
</gene>
<sequence>MLIQEGCTDKILFDMPMITIDDFQFGVLAPEARALVDDCDVAHTVESQKIQAHLFIEKTKLCQLSLFSRIADRVTMLARGTNEQEPASCRQKNGINDDTTEELRRWSMELPAAIRYQYPSRLVQNEWDRSTYLHRAWLRLLNLGSLYAVFSDQFQTANETFSSPSTWIQSVQADRLLSDITDLFDEVDSLGLLEFLPSSATPLLVLALTYHQRPLSATSSFDQNNRTRSLQKCWNMIHRLEETSRLAGHTLAALKDSVWEEMWDHFASRLLPHDTYLTSGGTK</sequence>
<dbReference type="PANTHER" id="PTHR47425">
    <property type="entry name" value="FARB-RELATED"/>
    <property type="match status" value="1"/>
</dbReference>
<reference evidence="1" key="1">
    <citation type="submission" date="2022-12" db="EMBL/GenBank/DDBJ databases">
        <authorList>
            <person name="Petersen C."/>
        </authorList>
    </citation>
    <scope>NUCLEOTIDE SEQUENCE</scope>
    <source>
        <strain evidence="1">IBT 29677</strain>
    </source>
</reference>
<proteinExistence type="predicted"/>
<dbReference type="InterPro" id="IPR052761">
    <property type="entry name" value="Fungal_Detox/Toxin_TFs"/>
</dbReference>
<dbReference type="GeneID" id="81368270"/>
<dbReference type="CDD" id="cd12148">
    <property type="entry name" value="fungal_TF_MHR"/>
    <property type="match status" value="1"/>
</dbReference>
<organism evidence="1 2">
    <name type="scientific">Penicillium cosmopolitanum</name>
    <dbReference type="NCBI Taxonomy" id="1131564"/>
    <lineage>
        <taxon>Eukaryota</taxon>
        <taxon>Fungi</taxon>
        <taxon>Dikarya</taxon>
        <taxon>Ascomycota</taxon>
        <taxon>Pezizomycotina</taxon>
        <taxon>Eurotiomycetes</taxon>
        <taxon>Eurotiomycetidae</taxon>
        <taxon>Eurotiales</taxon>
        <taxon>Aspergillaceae</taxon>
        <taxon>Penicillium</taxon>
    </lineage>
</organism>
<reference evidence="1" key="2">
    <citation type="journal article" date="2023" name="IMA Fungus">
        <title>Comparative genomic study of the Penicillium genus elucidates a diverse pangenome and 15 lateral gene transfer events.</title>
        <authorList>
            <person name="Petersen C."/>
            <person name="Sorensen T."/>
            <person name="Nielsen M.R."/>
            <person name="Sondergaard T.E."/>
            <person name="Sorensen J.L."/>
            <person name="Fitzpatrick D.A."/>
            <person name="Frisvad J.C."/>
            <person name="Nielsen K.L."/>
        </authorList>
    </citation>
    <scope>NUCLEOTIDE SEQUENCE</scope>
    <source>
        <strain evidence="1">IBT 29677</strain>
    </source>
</reference>
<evidence type="ECO:0000313" key="1">
    <source>
        <dbReference type="EMBL" id="KAJ5396540.1"/>
    </source>
</evidence>
<evidence type="ECO:0000313" key="2">
    <source>
        <dbReference type="Proteomes" id="UP001147747"/>
    </source>
</evidence>
<dbReference type="EMBL" id="JAPZBU010000006">
    <property type="protein sequence ID" value="KAJ5396540.1"/>
    <property type="molecule type" value="Genomic_DNA"/>
</dbReference>
<dbReference type="RefSeq" id="XP_056488592.1">
    <property type="nucleotide sequence ID" value="XM_056629290.1"/>
</dbReference>
<name>A0A9X0B9A1_9EURO</name>
<dbReference type="PANTHER" id="PTHR47425:SF2">
    <property type="entry name" value="FARB-RELATED"/>
    <property type="match status" value="1"/>
</dbReference>
<dbReference type="OrthoDB" id="4451586at2759"/>
<protein>
    <recommendedName>
        <fullName evidence="3">Transcription factor domain-containing protein</fullName>
    </recommendedName>
</protein>
<dbReference type="AlphaFoldDB" id="A0A9X0B9A1"/>
<evidence type="ECO:0008006" key="3">
    <source>
        <dbReference type="Google" id="ProtNLM"/>
    </source>
</evidence>
<comment type="caution">
    <text evidence="1">The sequence shown here is derived from an EMBL/GenBank/DDBJ whole genome shotgun (WGS) entry which is preliminary data.</text>
</comment>
<keyword evidence="2" id="KW-1185">Reference proteome</keyword>